<evidence type="ECO:0000256" key="2">
    <source>
        <dbReference type="ARBA" id="ARBA00022723"/>
    </source>
</evidence>
<dbReference type="GO" id="GO:0046872">
    <property type="term" value="F:metal ion binding"/>
    <property type="evidence" value="ECO:0007669"/>
    <property type="project" value="UniProtKB-KW"/>
</dbReference>
<reference evidence="4" key="2">
    <citation type="submission" date="2020-09" db="EMBL/GenBank/DDBJ databases">
        <authorList>
            <person name="Sun Q."/>
            <person name="Zhou Y."/>
        </authorList>
    </citation>
    <scope>NUCLEOTIDE SEQUENCE</scope>
    <source>
        <strain evidence="4">CGMCC 1.15290</strain>
    </source>
</reference>
<dbReference type="Proteomes" id="UP000627292">
    <property type="component" value="Unassembled WGS sequence"/>
</dbReference>
<name>A0A917J2I0_9BACT</name>
<comment type="similarity">
    <text evidence="1">Belongs to the DinB family.</text>
</comment>
<keyword evidence="2 3" id="KW-0479">Metal-binding</keyword>
<dbReference type="Gene3D" id="1.20.120.450">
    <property type="entry name" value="dinb family like domain"/>
    <property type="match status" value="1"/>
</dbReference>
<evidence type="ECO:0000313" key="5">
    <source>
        <dbReference type="Proteomes" id="UP000627292"/>
    </source>
</evidence>
<keyword evidence="5" id="KW-1185">Reference proteome</keyword>
<accession>A0A917J2I0</accession>
<sequence length="171" mass="19956">MTMQHADTATEVKTFVNAENLLNEWVGHRRLTRRVIEAFPEDILFTYRVGTMRTFADMMKELLDIGAPGIKGIVTDKWENNGFSEHTFTPEQKNKAYLLEQWDLATEEIINWFARISEARFQETVVAFGAYEGQVFSTILYFIDNEIHHRAQGYVYLRSLGIEPPAFWNRN</sequence>
<gene>
    <name evidence="4" type="ORF">GCM10011379_31650</name>
</gene>
<reference evidence="4" key="1">
    <citation type="journal article" date="2014" name="Int. J. Syst. Evol. Microbiol.">
        <title>Complete genome sequence of Corynebacterium casei LMG S-19264T (=DSM 44701T), isolated from a smear-ripened cheese.</title>
        <authorList>
            <consortium name="US DOE Joint Genome Institute (JGI-PGF)"/>
            <person name="Walter F."/>
            <person name="Albersmeier A."/>
            <person name="Kalinowski J."/>
            <person name="Ruckert C."/>
        </authorList>
    </citation>
    <scope>NUCLEOTIDE SEQUENCE</scope>
    <source>
        <strain evidence="4">CGMCC 1.15290</strain>
    </source>
</reference>
<protein>
    <submittedName>
        <fullName evidence="4">DNA damage-inducible protein DinB</fullName>
    </submittedName>
</protein>
<dbReference type="EMBL" id="BMIB01000003">
    <property type="protein sequence ID" value="GGH71860.1"/>
    <property type="molecule type" value="Genomic_DNA"/>
</dbReference>
<dbReference type="InterPro" id="IPR007837">
    <property type="entry name" value="DinB"/>
</dbReference>
<organism evidence="4 5">
    <name type="scientific">Filimonas zeae</name>
    <dbReference type="NCBI Taxonomy" id="1737353"/>
    <lineage>
        <taxon>Bacteria</taxon>
        <taxon>Pseudomonadati</taxon>
        <taxon>Bacteroidota</taxon>
        <taxon>Chitinophagia</taxon>
        <taxon>Chitinophagales</taxon>
        <taxon>Chitinophagaceae</taxon>
        <taxon>Filimonas</taxon>
    </lineage>
</organism>
<evidence type="ECO:0000256" key="1">
    <source>
        <dbReference type="ARBA" id="ARBA00008635"/>
    </source>
</evidence>
<evidence type="ECO:0000313" key="4">
    <source>
        <dbReference type="EMBL" id="GGH71860.1"/>
    </source>
</evidence>
<dbReference type="InterPro" id="IPR034660">
    <property type="entry name" value="DinB/YfiT-like"/>
</dbReference>
<proteinExistence type="inferred from homology"/>
<dbReference type="Pfam" id="PF05163">
    <property type="entry name" value="DinB"/>
    <property type="match status" value="1"/>
</dbReference>
<comment type="caution">
    <text evidence="4">The sequence shown here is derived from an EMBL/GenBank/DDBJ whole genome shotgun (WGS) entry which is preliminary data.</text>
</comment>
<evidence type="ECO:0000256" key="3">
    <source>
        <dbReference type="PIRSR" id="PIRSR607837-1"/>
    </source>
</evidence>
<dbReference type="SUPFAM" id="SSF109854">
    <property type="entry name" value="DinB/YfiT-like putative metalloenzymes"/>
    <property type="match status" value="1"/>
</dbReference>
<dbReference type="RefSeq" id="WP_188953944.1">
    <property type="nucleotide sequence ID" value="NZ_BMIB01000003.1"/>
</dbReference>
<feature type="binding site" evidence="3">
    <location>
        <position position="149"/>
    </location>
    <ligand>
        <name>a divalent metal cation</name>
        <dbReference type="ChEBI" id="CHEBI:60240"/>
    </ligand>
</feature>
<dbReference type="AlphaFoldDB" id="A0A917J2I0"/>